<evidence type="ECO:0000259" key="1">
    <source>
        <dbReference type="Pfam" id="PF13930"/>
    </source>
</evidence>
<dbReference type="Pfam" id="PF13930">
    <property type="entry name" value="Endonuclea_NS_2"/>
    <property type="match status" value="1"/>
</dbReference>
<evidence type="ECO:0000313" key="3">
    <source>
        <dbReference type="EMBL" id="NWE80745.1"/>
    </source>
</evidence>
<comment type="caution">
    <text evidence="3">The sequence shown here is derived from an EMBL/GenBank/DDBJ whole genome shotgun (WGS) entry which is preliminary data.</text>
</comment>
<keyword evidence="3" id="KW-0540">Nuclease</keyword>
<dbReference type="Proteomes" id="UP000590218">
    <property type="component" value="Unassembled WGS sequence"/>
</dbReference>
<proteinExistence type="predicted"/>
<organism evidence="3 5">
    <name type="scientific">Pseudomonas edaphica</name>
    <dbReference type="NCBI Taxonomy" id="2006980"/>
    <lineage>
        <taxon>Bacteria</taxon>
        <taxon>Pseudomonadati</taxon>
        <taxon>Pseudomonadota</taxon>
        <taxon>Gammaproteobacteria</taxon>
        <taxon>Pseudomonadales</taxon>
        <taxon>Pseudomonadaceae</taxon>
        <taxon>Pseudomonas</taxon>
    </lineage>
</organism>
<keyword evidence="3" id="KW-0255">Endonuclease</keyword>
<name>A0A7Y8FKU0_9PSED</name>
<accession>A0A7Y8FKU0</accession>
<dbReference type="EMBL" id="JACARL010000013">
    <property type="protein sequence ID" value="NWE80745.1"/>
    <property type="molecule type" value="Genomic_DNA"/>
</dbReference>
<reference evidence="4 5" key="1">
    <citation type="submission" date="2020-04" db="EMBL/GenBank/DDBJ databases">
        <title>Molecular characterization of pseudomonads from Agaricus bisporus reveal novel blotch 2 pathogens in Western Europe.</title>
        <authorList>
            <person name="Taparia T."/>
            <person name="Krijger M."/>
            <person name="Haynes E."/>
            <person name="Elpinstone J.G."/>
            <person name="Noble R."/>
            <person name="Van Der Wolf J."/>
        </authorList>
    </citation>
    <scope>NUCLEOTIDE SEQUENCE [LARGE SCALE GENOMIC DNA]</scope>
    <source>
        <strain evidence="3 5">K6002</strain>
        <strain evidence="2 4">K7002</strain>
    </source>
</reference>
<protein>
    <submittedName>
        <fullName evidence="3">DNA/RNA non-specific endonuclease</fullName>
    </submittedName>
</protein>
<dbReference type="AlphaFoldDB" id="A0A7Y8FKU0"/>
<gene>
    <name evidence="2" type="ORF">HX788_22220</name>
    <name evidence="3" type="ORF">HX795_01380</name>
</gene>
<dbReference type="GO" id="GO:0004519">
    <property type="term" value="F:endonuclease activity"/>
    <property type="evidence" value="ECO:0007669"/>
    <property type="project" value="UniProtKB-KW"/>
</dbReference>
<dbReference type="Proteomes" id="UP000563268">
    <property type="component" value="Unassembled WGS sequence"/>
</dbReference>
<evidence type="ECO:0000313" key="5">
    <source>
        <dbReference type="Proteomes" id="UP000590218"/>
    </source>
</evidence>
<sequence>MSEQACSVKMYTQRREELKDALSEGANFVPVVGTVKSVAEAESALDYLEVAASLIPGERIISGTLKMARKALNRGDISEASKLISSASNEIQGAKAPYTSISSPDAEAGMPYAHPIKEAGEKGGVKLASVEVDVTKASKGTPEYKILNEPPPNSQVKLSNGTEFKTNSSGYVDEITYSPSLDKGVRDARQTAVGKEGLPTDVGGHIQGCQLGGTCDRFNLFPQDGNFNNSAYKRWETEIKKGLNNGDQVGAVTVRFSRTDPVSARPDSLVIDYSINGIKMRKSFRNEAGQ</sequence>
<feature type="domain" description="Type VII secretion system protein EssD-like" evidence="1">
    <location>
        <begin position="188"/>
        <end position="271"/>
    </location>
</feature>
<evidence type="ECO:0000313" key="2">
    <source>
        <dbReference type="EMBL" id="NWE09822.1"/>
    </source>
</evidence>
<evidence type="ECO:0000313" key="4">
    <source>
        <dbReference type="Proteomes" id="UP000563268"/>
    </source>
</evidence>
<keyword evidence="3" id="KW-0378">Hydrolase</keyword>
<dbReference type="EMBL" id="JACARM010000041">
    <property type="protein sequence ID" value="NWE09822.1"/>
    <property type="molecule type" value="Genomic_DNA"/>
</dbReference>
<dbReference type="InterPro" id="IPR044927">
    <property type="entry name" value="Endonuclea_NS_2"/>
</dbReference>